<gene>
    <name evidence="5" type="ORF">SAMN05216283_11367</name>
</gene>
<evidence type="ECO:0000256" key="2">
    <source>
        <dbReference type="ARBA" id="ARBA00022741"/>
    </source>
</evidence>
<comment type="similarity">
    <text evidence="1">Belongs to the ABC transporter superfamily. Ycf16 family.</text>
</comment>
<evidence type="ECO:0000256" key="3">
    <source>
        <dbReference type="ARBA" id="ARBA00022840"/>
    </source>
</evidence>
<dbReference type="Gene3D" id="3.40.50.300">
    <property type="entry name" value="P-loop containing nucleotide triphosphate hydrolases"/>
    <property type="match status" value="1"/>
</dbReference>
<evidence type="ECO:0000313" key="6">
    <source>
        <dbReference type="Proteomes" id="UP000198964"/>
    </source>
</evidence>
<feature type="domain" description="ABC transporter" evidence="4">
    <location>
        <begin position="2"/>
        <end position="246"/>
    </location>
</feature>
<proteinExistence type="inferred from homology"/>
<dbReference type="EMBL" id="FONW01000013">
    <property type="protein sequence ID" value="SFF70112.1"/>
    <property type="molecule type" value="Genomic_DNA"/>
</dbReference>
<dbReference type="PROSITE" id="PS50893">
    <property type="entry name" value="ABC_TRANSPORTER_2"/>
    <property type="match status" value="1"/>
</dbReference>
<dbReference type="GO" id="GO:0005524">
    <property type="term" value="F:ATP binding"/>
    <property type="evidence" value="ECO:0007669"/>
    <property type="project" value="UniProtKB-KW"/>
</dbReference>
<dbReference type="AlphaFoldDB" id="A0A1I2KST4"/>
<sequence>MLTINNLHVSVKQKEVLGGVNLSIPENEVHALFGANGSGKSVLISTIMGYPEYKVTRGEILFRGQNITELNIDERVKLGLGISEQRPPTIKGVKLEYLVNLLAPEKMNDETFRIKMLEHFGMDKFLNRNINDGFSGGEIKKSELFLLLLTRPDFLVLDEPDSGVDPEHLKMIGAMITEILQKKKQEGERCNPQARSSGLIATHSAEILNYIHTDKAHIMLDGKICCSGNPAVMMEQIRALGYSYCIECQHANQEEH</sequence>
<evidence type="ECO:0000259" key="4">
    <source>
        <dbReference type="PROSITE" id="PS50893"/>
    </source>
</evidence>
<dbReference type="STRING" id="655355.SAMN05216283_11367"/>
<keyword evidence="3 5" id="KW-0067">ATP-binding</keyword>
<dbReference type="PANTHER" id="PTHR43204">
    <property type="entry name" value="ABC TRANSPORTER I FAMILY MEMBER 6, CHLOROPLASTIC"/>
    <property type="match status" value="1"/>
</dbReference>
<dbReference type="PANTHER" id="PTHR43204:SF1">
    <property type="entry name" value="ABC TRANSPORTER I FAMILY MEMBER 6, CHLOROPLASTIC"/>
    <property type="match status" value="1"/>
</dbReference>
<dbReference type="InterPro" id="IPR010230">
    <property type="entry name" value="FeS-cluster_ATPase_SufC"/>
</dbReference>
<accession>A0A1I2KST4</accession>
<evidence type="ECO:0000256" key="1">
    <source>
        <dbReference type="ARBA" id="ARBA00006216"/>
    </source>
</evidence>
<organism evidence="5 6">
    <name type="scientific">Sunxiuqinia elliptica</name>
    <dbReference type="NCBI Taxonomy" id="655355"/>
    <lineage>
        <taxon>Bacteria</taxon>
        <taxon>Pseudomonadati</taxon>
        <taxon>Bacteroidota</taxon>
        <taxon>Bacteroidia</taxon>
        <taxon>Marinilabiliales</taxon>
        <taxon>Prolixibacteraceae</taxon>
        <taxon>Sunxiuqinia</taxon>
    </lineage>
</organism>
<dbReference type="Proteomes" id="UP000198964">
    <property type="component" value="Unassembled WGS sequence"/>
</dbReference>
<dbReference type="Pfam" id="PF00005">
    <property type="entry name" value="ABC_tran"/>
    <property type="match status" value="1"/>
</dbReference>
<dbReference type="InterPro" id="IPR003439">
    <property type="entry name" value="ABC_transporter-like_ATP-bd"/>
</dbReference>
<evidence type="ECO:0000313" key="5">
    <source>
        <dbReference type="EMBL" id="SFF70112.1"/>
    </source>
</evidence>
<protein>
    <submittedName>
        <fullName evidence="5">Fe-S cluster assembly ATP-binding protein</fullName>
    </submittedName>
</protein>
<name>A0A1I2KST4_9BACT</name>
<dbReference type="SUPFAM" id="SSF52540">
    <property type="entry name" value="P-loop containing nucleoside triphosphate hydrolases"/>
    <property type="match status" value="1"/>
</dbReference>
<keyword evidence="6" id="KW-1185">Reference proteome</keyword>
<keyword evidence="2" id="KW-0547">Nucleotide-binding</keyword>
<reference evidence="5 6" key="1">
    <citation type="submission" date="2016-10" db="EMBL/GenBank/DDBJ databases">
        <authorList>
            <person name="de Groot N.N."/>
        </authorList>
    </citation>
    <scope>NUCLEOTIDE SEQUENCE [LARGE SCALE GENOMIC DNA]</scope>
    <source>
        <strain evidence="5 6">CGMCC 1.9156</strain>
    </source>
</reference>
<dbReference type="RefSeq" id="WP_093921323.1">
    <property type="nucleotide sequence ID" value="NZ_FONW01000013.1"/>
</dbReference>
<dbReference type="InterPro" id="IPR027417">
    <property type="entry name" value="P-loop_NTPase"/>
</dbReference>
<dbReference type="GO" id="GO:0016887">
    <property type="term" value="F:ATP hydrolysis activity"/>
    <property type="evidence" value="ECO:0007669"/>
    <property type="project" value="InterPro"/>
</dbReference>